<reference evidence="1" key="5">
    <citation type="journal article" date="2021" name="G3 (Bethesda)">
        <title>Aegilops tauschii genome assembly Aet v5.0 features greater sequence contiguity and improved annotation.</title>
        <authorList>
            <person name="Wang L."/>
            <person name="Zhu T."/>
            <person name="Rodriguez J.C."/>
            <person name="Deal K.R."/>
            <person name="Dubcovsky J."/>
            <person name="McGuire P.E."/>
            <person name="Lux T."/>
            <person name="Spannagl M."/>
            <person name="Mayer K.F.X."/>
            <person name="Baldrich P."/>
            <person name="Meyers B.C."/>
            <person name="Huo N."/>
            <person name="Gu Y.Q."/>
            <person name="Zhou H."/>
            <person name="Devos K.M."/>
            <person name="Bennetzen J.L."/>
            <person name="Unver T."/>
            <person name="Budak H."/>
            <person name="Gulick P.J."/>
            <person name="Galiba G."/>
            <person name="Kalapos B."/>
            <person name="Nelson D.R."/>
            <person name="Li P."/>
            <person name="You F.M."/>
            <person name="Luo M.C."/>
            <person name="Dvorak J."/>
        </authorList>
    </citation>
    <scope>NUCLEOTIDE SEQUENCE [LARGE SCALE GENOMIC DNA]</scope>
    <source>
        <strain evidence="1">cv. AL8/78</strain>
    </source>
</reference>
<reference evidence="2" key="1">
    <citation type="journal article" date="2014" name="Science">
        <title>Ancient hybridizations among the ancestral genomes of bread wheat.</title>
        <authorList>
            <consortium name="International Wheat Genome Sequencing Consortium,"/>
            <person name="Marcussen T."/>
            <person name="Sandve S.R."/>
            <person name="Heier L."/>
            <person name="Spannagl M."/>
            <person name="Pfeifer M."/>
            <person name="Jakobsen K.S."/>
            <person name="Wulff B.B."/>
            <person name="Steuernagel B."/>
            <person name="Mayer K.F."/>
            <person name="Olsen O.A."/>
        </authorList>
    </citation>
    <scope>NUCLEOTIDE SEQUENCE [LARGE SCALE GENOMIC DNA]</scope>
    <source>
        <strain evidence="2">cv. AL8/78</strain>
    </source>
</reference>
<reference evidence="2" key="2">
    <citation type="journal article" date="2017" name="Nat. Plants">
        <title>The Aegilops tauschii genome reveals multiple impacts of transposons.</title>
        <authorList>
            <person name="Zhao G."/>
            <person name="Zou C."/>
            <person name="Li K."/>
            <person name="Wang K."/>
            <person name="Li T."/>
            <person name="Gao L."/>
            <person name="Zhang X."/>
            <person name="Wang H."/>
            <person name="Yang Z."/>
            <person name="Liu X."/>
            <person name="Jiang W."/>
            <person name="Mao L."/>
            <person name="Kong X."/>
            <person name="Jiao Y."/>
            <person name="Jia J."/>
        </authorList>
    </citation>
    <scope>NUCLEOTIDE SEQUENCE [LARGE SCALE GENOMIC DNA]</scope>
    <source>
        <strain evidence="2">cv. AL8/78</strain>
    </source>
</reference>
<organism evidence="1 2">
    <name type="scientific">Aegilops tauschii subsp. strangulata</name>
    <name type="common">Goatgrass</name>
    <dbReference type="NCBI Taxonomy" id="200361"/>
    <lineage>
        <taxon>Eukaryota</taxon>
        <taxon>Viridiplantae</taxon>
        <taxon>Streptophyta</taxon>
        <taxon>Embryophyta</taxon>
        <taxon>Tracheophyta</taxon>
        <taxon>Spermatophyta</taxon>
        <taxon>Magnoliopsida</taxon>
        <taxon>Liliopsida</taxon>
        <taxon>Poales</taxon>
        <taxon>Poaceae</taxon>
        <taxon>BOP clade</taxon>
        <taxon>Pooideae</taxon>
        <taxon>Triticodae</taxon>
        <taxon>Triticeae</taxon>
        <taxon>Triticinae</taxon>
        <taxon>Aegilops</taxon>
    </lineage>
</organism>
<dbReference type="Proteomes" id="UP000015105">
    <property type="component" value="Chromosome 7D"/>
</dbReference>
<dbReference type="InterPro" id="IPR059179">
    <property type="entry name" value="MLKL-like_MCAfunc"/>
</dbReference>
<name>A0A453QCL3_AEGTS</name>
<evidence type="ECO:0000313" key="2">
    <source>
        <dbReference type="Proteomes" id="UP000015105"/>
    </source>
</evidence>
<dbReference type="Gene3D" id="1.20.930.20">
    <property type="entry name" value="Adaptor protein Cbl, N-terminal domain"/>
    <property type="match status" value="1"/>
</dbReference>
<evidence type="ECO:0000313" key="1">
    <source>
        <dbReference type="EnsemblPlants" id="AET7Gv20041300.3"/>
    </source>
</evidence>
<accession>A0A453QCL3</accession>
<dbReference type="GO" id="GO:0007166">
    <property type="term" value="P:cell surface receptor signaling pathway"/>
    <property type="evidence" value="ECO:0007669"/>
    <property type="project" value="InterPro"/>
</dbReference>
<reference evidence="1" key="3">
    <citation type="journal article" date="2017" name="Nature">
        <title>Genome sequence of the progenitor of the wheat D genome Aegilops tauschii.</title>
        <authorList>
            <person name="Luo M.C."/>
            <person name="Gu Y.Q."/>
            <person name="Puiu D."/>
            <person name="Wang H."/>
            <person name="Twardziok S.O."/>
            <person name="Deal K.R."/>
            <person name="Huo N."/>
            <person name="Zhu T."/>
            <person name="Wang L."/>
            <person name="Wang Y."/>
            <person name="McGuire P.E."/>
            <person name="Liu S."/>
            <person name="Long H."/>
            <person name="Ramasamy R.K."/>
            <person name="Rodriguez J.C."/>
            <person name="Van S.L."/>
            <person name="Yuan L."/>
            <person name="Wang Z."/>
            <person name="Xia Z."/>
            <person name="Xiao L."/>
            <person name="Anderson O.D."/>
            <person name="Ouyang S."/>
            <person name="Liang Y."/>
            <person name="Zimin A.V."/>
            <person name="Pertea G."/>
            <person name="Qi P."/>
            <person name="Bennetzen J.L."/>
            <person name="Dai X."/>
            <person name="Dawson M.W."/>
            <person name="Muller H.G."/>
            <person name="Kugler K."/>
            <person name="Rivarola-Duarte L."/>
            <person name="Spannagl M."/>
            <person name="Mayer K.F.X."/>
            <person name="Lu F.H."/>
            <person name="Bevan M.W."/>
            <person name="Leroy P."/>
            <person name="Li P."/>
            <person name="You F.M."/>
            <person name="Sun Q."/>
            <person name="Liu Z."/>
            <person name="Lyons E."/>
            <person name="Wicker T."/>
            <person name="Salzberg S.L."/>
            <person name="Devos K.M."/>
            <person name="Dvorak J."/>
        </authorList>
    </citation>
    <scope>NUCLEOTIDE SEQUENCE [LARGE SCALE GENOMIC DNA]</scope>
    <source>
        <strain evidence="1">cv. AL8/78</strain>
    </source>
</reference>
<protein>
    <submittedName>
        <fullName evidence="1">Uncharacterized protein</fullName>
    </submittedName>
</protein>
<proteinExistence type="predicted"/>
<dbReference type="CDD" id="cd21037">
    <property type="entry name" value="MLKL_NTD"/>
    <property type="match status" value="1"/>
</dbReference>
<sequence>GAVDWAGSGGDRGTTGWRRHWRANLYVHAGCTDSSAEQEGVRAARPSGLLAGLEDTLRDAHELVVSCPGRSTAYQVFMAGRQAERFKEVQSNIDFYLMLFPVISHIDVTCRLGQ</sequence>
<dbReference type="Gramene" id="AET7Gv20041300.3">
    <property type="protein sequence ID" value="AET7Gv20041300.3"/>
    <property type="gene ID" value="AET7Gv20041300"/>
</dbReference>
<dbReference type="PANTHER" id="PTHR46604:SF1">
    <property type="entry name" value="OS11G0665800 PROTEIN"/>
    <property type="match status" value="1"/>
</dbReference>
<dbReference type="EnsemblPlants" id="AET7Gv20041300.3">
    <property type="protein sequence ID" value="AET7Gv20041300.3"/>
    <property type="gene ID" value="AET7Gv20041300"/>
</dbReference>
<dbReference type="AlphaFoldDB" id="A0A453QCL3"/>
<dbReference type="PANTHER" id="PTHR46604">
    <property type="entry name" value="PROTEIN MID1-COMPLEMENTING ACTIVITY 1"/>
    <property type="match status" value="1"/>
</dbReference>
<keyword evidence="2" id="KW-1185">Reference proteome</keyword>
<reference evidence="1" key="4">
    <citation type="submission" date="2019-03" db="UniProtKB">
        <authorList>
            <consortium name="EnsemblPlants"/>
        </authorList>
    </citation>
    <scope>IDENTIFICATION</scope>
</reference>
<dbReference type="InterPro" id="IPR036537">
    <property type="entry name" value="Adaptor_Cbl_N_dom_sf"/>
</dbReference>